<feature type="transmembrane region" description="Helical" evidence="4">
    <location>
        <begin position="176"/>
        <end position="199"/>
    </location>
</feature>
<evidence type="ECO:0000256" key="1">
    <source>
        <dbReference type="ARBA" id="ARBA00023224"/>
    </source>
</evidence>
<dbReference type="InterPro" id="IPR004089">
    <property type="entry name" value="MCPsignal_dom"/>
</dbReference>
<dbReference type="GO" id="GO:0016301">
    <property type="term" value="F:kinase activity"/>
    <property type="evidence" value="ECO:0007669"/>
    <property type="project" value="UniProtKB-KW"/>
</dbReference>
<accession>Q479E2</accession>
<protein>
    <submittedName>
        <fullName evidence="7">Histidine kinase, HAMP region:Bacterial chemotaxis sensory transducer</fullName>
    </submittedName>
</protein>
<name>Q479E2_DECAR</name>
<dbReference type="PANTHER" id="PTHR32089:SF112">
    <property type="entry name" value="LYSOZYME-LIKE PROTEIN-RELATED"/>
    <property type="match status" value="1"/>
</dbReference>
<evidence type="ECO:0000259" key="5">
    <source>
        <dbReference type="PROSITE" id="PS50111"/>
    </source>
</evidence>
<organism evidence="7">
    <name type="scientific">Dechloromonas aromatica (strain RCB)</name>
    <dbReference type="NCBI Taxonomy" id="159087"/>
    <lineage>
        <taxon>Bacteria</taxon>
        <taxon>Pseudomonadati</taxon>
        <taxon>Pseudomonadota</taxon>
        <taxon>Betaproteobacteria</taxon>
        <taxon>Rhodocyclales</taxon>
        <taxon>Azonexaceae</taxon>
        <taxon>Dechloromonas</taxon>
    </lineage>
</organism>
<sequence>MNGIGGLFSEGRWSLRQRFSLAIGVIIAVALVTAYGNRLMGKAATFHFLERNHMELALRIDAALGNVEQAAKNAADTRLEDLVGRLRDARLLAVRADNEVFGIEQQLLRWLGFGPLIDLPQKDIVDVDGMLAIIAGSPVQSGPVPVELAEKLRPGMDAVMQNSRAFAPLTSEAATFIKVSVSLLTLSCSLLLILTAVALRRRTLKPLALAVTTAQRVASGDLTAQTDVVGQDESAKLMRALGHMSESLSLLVNDARRDAHLIAETASTVRQQSETGAEKMRDQSDDVAAISSTIEQLATSIASVSDRASEVRALSDESLHSSRDGWRNMGQLDANIQEIQNAVEEIRSTTEAFMRNTGSISVLTQQVKAIAEQTNLLALNAAIEAARAGESGRGFAVVADEVRKLAEQSGRSGMDIENLTKLLAENSLSVSKSVERGVETLQHSQENMSRTLGALGTAIERVEAASLGVDEISLSVKEQASASNNIARNMENIAAGLEATSASLGISLDAARGLDQLAERLKSSVGSFKVQA</sequence>
<dbReference type="HOGENOM" id="CLU_000445_107_27_4"/>
<keyword evidence="1 3" id="KW-0807">Transducer</keyword>
<evidence type="ECO:0000259" key="6">
    <source>
        <dbReference type="PROSITE" id="PS50885"/>
    </source>
</evidence>
<keyword evidence="7" id="KW-0418">Kinase</keyword>
<dbReference type="STRING" id="159087.Daro_3811"/>
<keyword evidence="4" id="KW-0472">Membrane</keyword>
<dbReference type="eggNOG" id="COG0840">
    <property type="taxonomic scope" value="Bacteria"/>
</dbReference>
<evidence type="ECO:0000256" key="2">
    <source>
        <dbReference type="ARBA" id="ARBA00029447"/>
    </source>
</evidence>
<comment type="similarity">
    <text evidence="2">Belongs to the methyl-accepting chemotaxis (MCP) protein family.</text>
</comment>
<dbReference type="SMART" id="SM00283">
    <property type="entry name" value="MA"/>
    <property type="match status" value="1"/>
</dbReference>
<evidence type="ECO:0000256" key="3">
    <source>
        <dbReference type="PROSITE-ProRule" id="PRU00284"/>
    </source>
</evidence>
<dbReference type="KEGG" id="dar:Daro_3811"/>
<evidence type="ECO:0000256" key="4">
    <source>
        <dbReference type="SAM" id="Phobius"/>
    </source>
</evidence>
<dbReference type="GO" id="GO:0007165">
    <property type="term" value="P:signal transduction"/>
    <property type="evidence" value="ECO:0007669"/>
    <property type="project" value="UniProtKB-KW"/>
</dbReference>
<dbReference type="PANTHER" id="PTHR32089">
    <property type="entry name" value="METHYL-ACCEPTING CHEMOTAXIS PROTEIN MCPB"/>
    <property type="match status" value="1"/>
</dbReference>
<dbReference type="GO" id="GO:0016020">
    <property type="term" value="C:membrane"/>
    <property type="evidence" value="ECO:0007669"/>
    <property type="project" value="InterPro"/>
</dbReference>
<dbReference type="Gene3D" id="1.10.287.950">
    <property type="entry name" value="Methyl-accepting chemotaxis protein"/>
    <property type="match status" value="1"/>
</dbReference>
<dbReference type="InterPro" id="IPR003660">
    <property type="entry name" value="HAMP_dom"/>
</dbReference>
<dbReference type="CDD" id="cd06225">
    <property type="entry name" value="HAMP"/>
    <property type="match status" value="1"/>
</dbReference>
<dbReference type="SMART" id="SM00304">
    <property type="entry name" value="HAMP"/>
    <property type="match status" value="1"/>
</dbReference>
<evidence type="ECO:0000313" key="7">
    <source>
        <dbReference type="EMBL" id="AAZ48539.1"/>
    </source>
</evidence>
<keyword evidence="4" id="KW-0812">Transmembrane</keyword>
<dbReference type="EMBL" id="CP000089">
    <property type="protein sequence ID" value="AAZ48539.1"/>
    <property type="molecule type" value="Genomic_DNA"/>
</dbReference>
<keyword evidence="7" id="KW-0808">Transferase</keyword>
<dbReference type="SUPFAM" id="SSF58104">
    <property type="entry name" value="Methyl-accepting chemotaxis protein (MCP) signaling domain"/>
    <property type="match status" value="1"/>
</dbReference>
<feature type="domain" description="Methyl-accepting transducer" evidence="5">
    <location>
        <begin position="258"/>
        <end position="494"/>
    </location>
</feature>
<feature type="domain" description="HAMP" evidence="6">
    <location>
        <begin position="201"/>
        <end position="253"/>
    </location>
</feature>
<dbReference type="PROSITE" id="PS50111">
    <property type="entry name" value="CHEMOTAXIS_TRANSDUC_2"/>
    <property type="match status" value="1"/>
</dbReference>
<feature type="transmembrane region" description="Helical" evidence="4">
    <location>
        <begin position="19"/>
        <end position="36"/>
    </location>
</feature>
<reference evidence="7" key="1">
    <citation type="submission" date="2005-08" db="EMBL/GenBank/DDBJ databases">
        <title>Complete sequence of Dechloromonas aromatica RCB.</title>
        <authorList>
            <person name="Salinero K.K."/>
            <person name="Copeland A."/>
            <person name="Lucas S."/>
            <person name="Lapidus A."/>
            <person name="Barry K."/>
            <person name="Detter J.C."/>
            <person name="Glavina T."/>
            <person name="Hammon N."/>
            <person name="Israni S."/>
            <person name="Pitluck S."/>
            <person name="Di Bartolo G."/>
            <person name="Trong S."/>
            <person name="Schmutz J."/>
            <person name="Larimer F."/>
            <person name="Land M."/>
            <person name="Ivanova N."/>
            <person name="Richardson P."/>
        </authorList>
    </citation>
    <scope>NUCLEOTIDE SEQUENCE</scope>
    <source>
        <strain evidence="7">RCB</strain>
    </source>
</reference>
<gene>
    <name evidence="7" type="ordered locus">Daro_3811</name>
</gene>
<dbReference type="Pfam" id="PF00672">
    <property type="entry name" value="HAMP"/>
    <property type="match status" value="1"/>
</dbReference>
<dbReference type="AlphaFoldDB" id="Q479E2"/>
<proteinExistence type="inferred from homology"/>
<dbReference type="Pfam" id="PF00015">
    <property type="entry name" value="MCPsignal"/>
    <property type="match status" value="1"/>
</dbReference>
<keyword evidence="4" id="KW-1133">Transmembrane helix</keyword>
<dbReference type="PROSITE" id="PS50885">
    <property type="entry name" value="HAMP"/>
    <property type="match status" value="1"/>
</dbReference>